<dbReference type="OrthoDB" id="509611at2"/>
<feature type="transmembrane region" description="Helical" evidence="1">
    <location>
        <begin position="195"/>
        <end position="216"/>
    </location>
</feature>
<keyword evidence="1" id="KW-0472">Membrane</keyword>
<keyword evidence="4" id="KW-1185">Reference proteome</keyword>
<accession>A0A437QWP2</accession>
<evidence type="ECO:0008006" key="5">
    <source>
        <dbReference type="Google" id="ProtNLM"/>
    </source>
</evidence>
<comment type="caution">
    <text evidence="3">The sequence shown here is derived from an EMBL/GenBank/DDBJ whole genome shotgun (WGS) entry which is preliminary data.</text>
</comment>
<sequence length="223" mass="22903">MLKTSLTALAFLGTMAICTTGSAAVTTFDDLTAFQGALPGGTTTVTETFDSAIANAAVLNFASGVISTATPFSGFGHNVSSGVFNADIDFEDEFSRPTSIVWTFPTGFFAIGFDAFSVNAAANAGVNVTIIDDDGAETFLLHDVIGGTFVSDDGFAGFISTGTISSIEFTGTAFPSGLDTFELDNATFVSQSAVVPLPAALPLMGAALAGFGLLGWRKRRLTV</sequence>
<dbReference type="AlphaFoldDB" id="A0A437QWP2"/>
<dbReference type="Proteomes" id="UP000287447">
    <property type="component" value="Unassembled WGS sequence"/>
</dbReference>
<feature type="signal peptide" evidence="2">
    <location>
        <begin position="1"/>
        <end position="23"/>
    </location>
</feature>
<protein>
    <recommendedName>
        <fullName evidence="5">VPLPA-CTERM sorting domain-containing protein</fullName>
    </recommendedName>
</protein>
<organism evidence="3 4">
    <name type="scientific">Hwanghaeella grinnelliae</name>
    <dbReference type="NCBI Taxonomy" id="2500179"/>
    <lineage>
        <taxon>Bacteria</taxon>
        <taxon>Pseudomonadati</taxon>
        <taxon>Pseudomonadota</taxon>
        <taxon>Alphaproteobacteria</taxon>
        <taxon>Rhodospirillales</taxon>
        <taxon>Rhodospirillaceae</taxon>
        <taxon>Hwanghaeella</taxon>
    </lineage>
</organism>
<evidence type="ECO:0000256" key="1">
    <source>
        <dbReference type="SAM" id="Phobius"/>
    </source>
</evidence>
<dbReference type="EMBL" id="SADE01000001">
    <property type="protein sequence ID" value="RVU38931.1"/>
    <property type="molecule type" value="Genomic_DNA"/>
</dbReference>
<evidence type="ECO:0000313" key="3">
    <source>
        <dbReference type="EMBL" id="RVU38931.1"/>
    </source>
</evidence>
<dbReference type="RefSeq" id="WP_127764302.1">
    <property type="nucleotide sequence ID" value="NZ_SADE01000001.1"/>
</dbReference>
<evidence type="ECO:0000313" key="4">
    <source>
        <dbReference type="Proteomes" id="UP000287447"/>
    </source>
</evidence>
<keyword evidence="2" id="KW-0732">Signal</keyword>
<name>A0A437QWP2_9PROT</name>
<evidence type="ECO:0000256" key="2">
    <source>
        <dbReference type="SAM" id="SignalP"/>
    </source>
</evidence>
<reference evidence="4" key="1">
    <citation type="submission" date="2019-01" db="EMBL/GenBank/DDBJ databases">
        <title>Gri0909 isolated from a small marine red alga.</title>
        <authorList>
            <person name="Kim J."/>
            <person name="Jeong S.E."/>
            <person name="Jeon C.O."/>
        </authorList>
    </citation>
    <scope>NUCLEOTIDE SEQUENCE [LARGE SCALE GENOMIC DNA]</scope>
    <source>
        <strain evidence="4">Gri0909</strain>
    </source>
</reference>
<feature type="chain" id="PRO_5019333698" description="VPLPA-CTERM sorting domain-containing protein" evidence="2">
    <location>
        <begin position="24"/>
        <end position="223"/>
    </location>
</feature>
<keyword evidence="1" id="KW-1133">Transmembrane helix</keyword>
<keyword evidence="1" id="KW-0812">Transmembrane</keyword>
<gene>
    <name evidence="3" type="ORF">EOI86_06610</name>
</gene>
<proteinExistence type="predicted"/>